<accession>A0A401P9Y0</accession>
<comment type="caution">
    <text evidence="1">The sequence shown here is derived from an EMBL/GenBank/DDBJ whole genome shotgun (WGS) entry which is preliminary data.</text>
</comment>
<protein>
    <recommendedName>
        <fullName evidence="3">Bardet-Biedl syndrome 12 protein</fullName>
    </recommendedName>
</protein>
<dbReference type="PANTHER" id="PTHR46883:SF1">
    <property type="entry name" value="BARDET-BIEDL SYNDROME 12 PROTEIN"/>
    <property type="match status" value="1"/>
</dbReference>
<sequence length="723" mass="79732">MEQAAGYSQSVGIRCLFINRKSHLGLEQIAAVAASGKSLLGSRKCYKFIVDDRTGETVVICSAFRLLENLQLDCPIGQLLNEAVQAHYKQYKSGTSTLLFLTGAWSKAVLNCIKQEIPIPIIVSVMYEGLEHCFEVLTSHQISIDSILKSSLCEQHPQMFKLEKLSCPLTSSPAHLTNEVQSVVKEHTRFRSNTSVKGNCTNNYNVNNEIGSLLQPFSSNIMTRASSDQGQLNSACNRIKPKVNMSRYFRNSNRNRQEEALPDLLNRFEEDSFVTPADSASFTALALSLSHGNQRMMKLVVEAYKIQTQSTLAENSSSKILPEFDIGNLVTYFLPGLPEHDSCVGPGFITLISGEQSVIVKHLAALPLHTIFINGDLTDKYLHPGFNRISNKIVTQTVEGISKNLEEEWLRTTMDILHTFRINLVLTKGIASPHLMDMCMQENILVIQEVKNPVFQRFAEVMGGIIVTYITQVNENCVGTGGHLCFWKTGNGGILNLGEKVAVQINTSKTAVTTVVLCSPLGCKLQTLADQFWTCAYRLKHALGERQIFPGAGATELACLCHLKQLIKKSFKSGTDISSIGAHCSSWFSDTAALYKSQVLQALADGLAEYLVTAMVNTGMYGTPLDALSEVQKCLHQSVGLFPIISGLSEQCVTADVPCRASCQSLNEDCFKVYDNVTVKLEAWRRALNLVLLVLRADAEIITGTRSKTCTVAEDWLREGTFL</sequence>
<dbReference type="SUPFAM" id="SSF52029">
    <property type="entry name" value="GroEL apical domain-like"/>
    <property type="match status" value="1"/>
</dbReference>
<dbReference type="GO" id="GO:0005524">
    <property type="term" value="F:ATP binding"/>
    <property type="evidence" value="ECO:0007669"/>
    <property type="project" value="InterPro"/>
</dbReference>
<dbReference type="STRING" id="75743.A0A401P9Y0"/>
<dbReference type="Gene3D" id="3.50.7.10">
    <property type="entry name" value="GroEL"/>
    <property type="match status" value="1"/>
</dbReference>
<dbReference type="InterPro" id="IPR027413">
    <property type="entry name" value="GROEL-like_equatorial_sf"/>
</dbReference>
<evidence type="ECO:0000313" key="1">
    <source>
        <dbReference type="EMBL" id="GCB69977.1"/>
    </source>
</evidence>
<evidence type="ECO:0000313" key="2">
    <source>
        <dbReference type="Proteomes" id="UP000288216"/>
    </source>
</evidence>
<evidence type="ECO:0008006" key="3">
    <source>
        <dbReference type="Google" id="ProtNLM"/>
    </source>
</evidence>
<gene>
    <name evidence="1" type="ORF">scyTo_0005583</name>
</gene>
<dbReference type="SUPFAM" id="SSF48592">
    <property type="entry name" value="GroEL equatorial domain-like"/>
    <property type="match status" value="1"/>
</dbReference>
<reference evidence="1 2" key="1">
    <citation type="journal article" date="2018" name="Nat. Ecol. Evol.">
        <title>Shark genomes provide insights into elasmobranch evolution and the origin of vertebrates.</title>
        <authorList>
            <person name="Hara Y"/>
            <person name="Yamaguchi K"/>
            <person name="Onimaru K"/>
            <person name="Kadota M"/>
            <person name="Koyanagi M"/>
            <person name="Keeley SD"/>
            <person name="Tatsumi K"/>
            <person name="Tanaka K"/>
            <person name="Motone F"/>
            <person name="Kageyama Y"/>
            <person name="Nozu R"/>
            <person name="Adachi N"/>
            <person name="Nishimura O"/>
            <person name="Nakagawa R"/>
            <person name="Tanegashima C"/>
            <person name="Kiyatake I"/>
            <person name="Matsumoto R"/>
            <person name="Murakumo K"/>
            <person name="Nishida K"/>
            <person name="Terakita A"/>
            <person name="Kuratani S"/>
            <person name="Sato K"/>
            <person name="Hyodo S Kuraku.S."/>
        </authorList>
    </citation>
    <scope>NUCLEOTIDE SEQUENCE [LARGE SCALE GENOMIC DNA]</scope>
</reference>
<dbReference type="GO" id="GO:0045494">
    <property type="term" value="P:photoreceptor cell maintenance"/>
    <property type="evidence" value="ECO:0007669"/>
    <property type="project" value="TreeGrafter"/>
</dbReference>
<dbReference type="InterPro" id="IPR027409">
    <property type="entry name" value="GroEL-like_apical_dom_sf"/>
</dbReference>
<dbReference type="OrthoDB" id="10037098at2759"/>
<dbReference type="InterPro" id="IPR002423">
    <property type="entry name" value="Cpn60/GroEL/TCP-1"/>
</dbReference>
<dbReference type="GO" id="GO:0051131">
    <property type="term" value="P:chaperone-mediated protein complex assembly"/>
    <property type="evidence" value="ECO:0007669"/>
    <property type="project" value="InterPro"/>
</dbReference>
<dbReference type="Gene3D" id="1.10.560.10">
    <property type="entry name" value="GroEL-like equatorial domain"/>
    <property type="match status" value="2"/>
</dbReference>
<organism evidence="1 2">
    <name type="scientific">Scyliorhinus torazame</name>
    <name type="common">Cloudy catshark</name>
    <name type="synonym">Catulus torazame</name>
    <dbReference type="NCBI Taxonomy" id="75743"/>
    <lineage>
        <taxon>Eukaryota</taxon>
        <taxon>Metazoa</taxon>
        <taxon>Chordata</taxon>
        <taxon>Craniata</taxon>
        <taxon>Vertebrata</taxon>
        <taxon>Chondrichthyes</taxon>
        <taxon>Elasmobranchii</taxon>
        <taxon>Galeomorphii</taxon>
        <taxon>Galeoidea</taxon>
        <taxon>Carcharhiniformes</taxon>
        <taxon>Scyliorhinidae</taxon>
        <taxon>Scyliorhinus</taxon>
    </lineage>
</organism>
<dbReference type="PANTHER" id="PTHR46883">
    <property type="entry name" value="BARDET-BIEDL SYNDROME 12 PROTEIN"/>
    <property type="match status" value="1"/>
</dbReference>
<dbReference type="OMA" id="CPFLQIP"/>
<dbReference type="InterPro" id="IPR042984">
    <property type="entry name" value="BBS12"/>
</dbReference>
<dbReference type="AlphaFoldDB" id="A0A401P9Y0"/>
<dbReference type="Pfam" id="PF00118">
    <property type="entry name" value="Cpn60_TCP1"/>
    <property type="match status" value="2"/>
</dbReference>
<keyword evidence="2" id="KW-1185">Reference proteome</keyword>
<proteinExistence type="predicted"/>
<name>A0A401P9Y0_SCYTO</name>
<dbReference type="EMBL" id="BFAA01001758">
    <property type="protein sequence ID" value="GCB69977.1"/>
    <property type="molecule type" value="Genomic_DNA"/>
</dbReference>
<dbReference type="Proteomes" id="UP000288216">
    <property type="component" value="Unassembled WGS sequence"/>
</dbReference>